<sequence>MPGESSRFTSDQRVPEEASWSTEDDWGAGTPENVDVIGNGLVGRAPTQGSVASSVVDDFERDSLAFYSGDTGNFEVQSDIAYTGDFALRCITGSTSGSDLLYSLSGLDSYPEAGDVISLWTRTDEENASLARPTFLFGIQPGADEGYSGTLRYPHNGQPAEFKSNYAGYHSLDYNYRLGEWYQIRIDWGSSGDFVVEIYGEDGSLLDGPLVGNDSRWSSGGIGFNSAGTADEVYDYVVLE</sequence>
<feature type="compositionally biased region" description="Polar residues" evidence="1">
    <location>
        <begin position="1"/>
        <end position="12"/>
    </location>
</feature>
<evidence type="ECO:0008006" key="4">
    <source>
        <dbReference type="Google" id="ProtNLM"/>
    </source>
</evidence>
<comment type="caution">
    <text evidence="2">The sequence shown here is derived from an EMBL/GenBank/DDBJ whole genome shotgun (WGS) entry which is preliminary data.</text>
</comment>
<dbReference type="RefSeq" id="WP_256418127.1">
    <property type="nucleotide sequence ID" value="NZ_JANHDL010000004.1"/>
</dbReference>
<dbReference type="AlphaFoldDB" id="A0ABD6C1R6"/>
<proteinExistence type="predicted"/>
<accession>A0ABD6C1R6</accession>
<reference evidence="2 3" key="1">
    <citation type="journal article" date="2019" name="Int. J. Syst. Evol. Microbiol.">
        <title>The Global Catalogue of Microorganisms (GCM) 10K type strain sequencing project: providing services to taxonomists for standard genome sequencing and annotation.</title>
        <authorList>
            <consortium name="The Broad Institute Genomics Platform"/>
            <consortium name="The Broad Institute Genome Sequencing Center for Infectious Disease"/>
            <person name="Wu L."/>
            <person name="Ma J."/>
        </authorList>
    </citation>
    <scope>NUCLEOTIDE SEQUENCE [LARGE SCALE GENOMIC DNA]</scope>
    <source>
        <strain evidence="2 3">CGMCC 1.12689</strain>
    </source>
</reference>
<evidence type="ECO:0000313" key="3">
    <source>
        <dbReference type="Proteomes" id="UP001597185"/>
    </source>
</evidence>
<organism evidence="2 3">
    <name type="scientific">Halorubrum laminariae</name>
    <dbReference type="NCBI Taxonomy" id="1433523"/>
    <lineage>
        <taxon>Archaea</taxon>
        <taxon>Methanobacteriati</taxon>
        <taxon>Methanobacteriota</taxon>
        <taxon>Stenosarchaea group</taxon>
        <taxon>Halobacteria</taxon>
        <taxon>Halobacteriales</taxon>
        <taxon>Haloferacaceae</taxon>
        <taxon>Halorubrum</taxon>
    </lineage>
</organism>
<dbReference type="EMBL" id="JBHUDB010000002">
    <property type="protein sequence ID" value="MFD1570373.1"/>
    <property type="molecule type" value="Genomic_DNA"/>
</dbReference>
<evidence type="ECO:0000256" key="1">
    <source>
        <dbReference type="SAM" id="MobiDB-lite"/>
    </source>
</evidence>
<gene>
    <name evidence="2" type="ORF">ACFR9T_07180</name>
</gene>
<feature type="region of interest" description="Disordered" evidence="1">
    <location>
        <begin position="1"/>
        <end position="31"/>
    </location>
</feature>
<dbReference type="Proteomes" id="UP001597185">
    <property type="component" value="Unassembled WGS sequence"/>
</dbReference>
<evidence type="ECO:0000313" key="2">
    <source>
        <dbReference type="EMBL" id="MFD1570373.1"/>
    </source>
</evidence>
<name>A0ABD6C1R6_9EURY</name>
<keyword evidence="3" id="KW-1185">Reference proteome</keyword>
<protein>
    <recommendedName>
        <fullName evidence="4">LamG domain-containing protein</fullName>
    </recommendedName>
</protein>